<dbReference type="PANTHER" id="PTHR47053">
    <property type="entry name" value="MUREIN DD-ENDOPEPTIDASE MEPH-RELATED"/>
    <property type="match status" value="1"/>
</dbReference>
<comment type="similarity">
    <text evidence="1">Belongs to the peptidase C40 family.</text>
</comment>
<reference evidence="7" key="1">
    <citation type="submission" date="2017-11" db="EMBL/GenBank/DDBJ databases">
        <authorList>
            <person name="Kuznetsova I."/>
            <person name="Sazanova A."/>
            <person name="Chirak E."/>
            <person name="Safronova V."/>
            <person name="Willems A."/>
        </authorList>
    </citation>
    <scope>NUCLEOTIDE SEQUENCE [LARGE SCALE GENOMIC DNA]</scope>
    <source>
        <strain evidence="7">PEPV15</strain>
    </source>
</reference>
<dbReference type="EMBL" id="PGGN01000001">
    <property type="protein sequence ID" value="PSH60537.1"/>
    <property type="molecule type" value="Genomic_DNA"/>
</dbReference>
<dbReference type="PANTHER" id="PTHR47053:SF1">
    <property type="entry name" value="MUREIN DD-ENDOPEPTIDASE MEPH-RELATED"/>
    <property type="match status" value="1"/>
</dbReference>
<sequence length="152" mass="16946">MSITEDVMAEARRWIGTPYRHGGSRCQVGSDCLGLVRGIWRALYGQEPQVVAAYSADWAETNIGDPLLEAGRMHMNEKPLANAQPGDLLVFRWRDGMAAKHLGILSDEDRFIHAYEGHSVMDSALVPQWRKRIAGVFTFPDRAAATQATTYQ</sequence>
<dbReference type="GO" id="GO:0008234">
    <property type="term" value="F:cysteine-type peptidase activity"/>
    <property type="evidence" value="ECO:0007669"/>
    <property type="project" value="UniProtKB-KW"/>
</dbReference>
<evidence type="ECO:0000313" key="7">
    <source>
        <dbReference type="Proteomes" id="UP000241158"/>
    </source>
</evidence>
<dbReference type="NCBIfam" id="TIGR02219">
    <property type="entry name" value="phage_NlpC_fam"/>
    <property type="match status" value="1"/>
</dbReference>
<gene>
    <name evidence="6" type="ORF">CU100_07680</name>
</gene>
<name>A0A2P7B233_9HYPH</name>
<feature type="domain" description="NlpC/P60" evidence="5">
    <location>
        <begin position="1"/>
        <end position="140"/>
    </location>
</feature>
<dbReference type="GO" id="GO:0006508">
    <property type="term" value="P:proteolysis"/>
    <property type="evidence" value="ECO:0007669"/>
    <property type="project" value="UniProtKB-KW"/>
</dbReference>
<evidence type="ECO:0000256" key="4">
    <source>
        <dbReference type="ARBA" id="ARBA00022807"/>
    </source>
</evidence>
<comment type="caution">
    <text evidence="6">The sequence shown here is derived from an EMBL/GenBank/DDBJ whole genome shotgun (WGS) entry which is preliminary data.</text>
</comment>
<dbReference type="InterPro" id="IPR011929">
    <property type="entry name" value="Phage_pept_NlpC/P60"/>
</dbReference>
<accession>A0A2P7B233</accession>
<dbReference type="SUPFAM" id="SSF54001">
    <property type="entry name" value="Cysteine proteinases"/>
    <property type="match status" value="1"/>
</dbReference>
<dbReference type="InterPro" id="IPR000064">
    <property type="entry name" value="NLP_P60_dom"/>
</dbReference>
<organism evidence="6 7">
    <name type="scientific">Phyllobacterium endophyticum</name>
    <dbReference type="NCBI Taxonomy" id="1149773"/>
    <lineage>
        <taxon>Bacteria</taxon>
        <taxon>Pseudomonadati</taxon>
        <taxon>Pseudomonadota</taxon>
        <taxon>Alphaproteobacteria</taxon>
        <taxon>Hyphomicrobiales</taxon>
        <taxon>Phyllobacteriaceae</taxon>
        <taxon>Phyllobacterium</taxon>
    </lineage>
</organism>
<keyword evidence="2" id="KW-0645">Protease</keyword>
<dbReference type="PROSITE" id="PS51935">
    <property type="entry name" value="NLPC_P60"/>
    <property type="match status" value="1"/>
</dbReference>
<keyword evidence="7" id="KW-1185">Reference proteome</keyword>
<dbReference type="InterPro" id="IPR038765">
    <property type="entry name" value="Papain-like_cys_pep_sf"/>
</dbReference>
<dbReference type="Pfam" id="PF00877">
    <property type="entry name" value="NLPC_P60"/>
    <property type="match status" value="1"/>
</dbReference>
<keyword evidence="4" id="KW-0788">Thiol protease</keyword>
<dbReference type="Gene3D" id="3.90.1720.10">
    <property type="entry name" value="endopeptidase domain like (from Nostoc punctiforme)"/>
    <property type="match status" value="1"/>
</dbReference>
<keyword evidence="3" id="KW-0378">Hydrolase</keyword>
<dbReference type="InterPro" id="IPR051202">
    <property type="entry name" value="Peptidase_C40"/>
</dbReference>
<evidence type="ECO:0000259" key="5">
    <source>
        <dbReference type="PROSITE" id="PS51935"/>
    </source>
</evidence>
<dbReference type="Proteomes" id="UP000241158">
    <property type="component" value="Unassembled WGS sequence"/>
</dbReference>
<evidence type="ECO:0000256" key="2">
    <source>
        <dbReference type="ARBA" id="ARBA00022670"/>
    </source>
</evidence>
<proteinExistence type="inferred from homology"/>
<evidence type="ECO:0000256" key="3">
    <source>
        <dbReference type="ARBA" id="ARBA00022801"/>
    </source>
</evidence>
<protein>
    <submittedName>
        <fullName evidence="6">Peptidase P60</fullName>
    </submittedName>
</protein>
<evidence type="ECO:0000313" key="6">
    <source>
        <dbReference type="EMBL" id="PSH60537.1"/>
    </source>
</evidence>
<dbReference type="AlphaFoldDB" id="A0A2P7B233"/>
<dbReference type="RefSeq" id="WP_106715855.1">
    <property type="nucleotide sequence ID" value="NZ_JACHXT010000004.1"/>
</dbReference>
<dbReference type="OrthoDB" id="6058745at2"/>
<evidence type="ECO:0000256" key="1">
    <source>
        <dbReference type="ARBA" id="ARBA00007074"/>
    </source>
</evidence>